<dbReference type="RefSeq" id="WP_036158475.1">
    <property type="nucleotide sequence ID" value="NZ_AVCX01000001.1"/>
</dbReference>
<proteinExistence type="predicted"/>
<dbReference type="AlphaFoldDB" id="A0A0A3J3V2"/>
<accession>A0A0A3J3V2</accession>
<keyword evidence="2" id="KW-1185">Reference proteome</keyword>
<dbReference type="Proteomes" id="UP000030437">
    <property type="component" value="Unassembled WGS sequence"/>
</dbReference>
<sequence>MNKVSVMKEIDELTDIYCTDCLVLRDLRKTRGKTGAHRFCIEQCTVGEQLRFLGEELMKVTDDK</sequence>
<gene>
    <name evidence="1" type="ORF">CD32_20475</name>
</gene>
<organism evidence="1 2">
    <name type="scientific">Lysinibacillus odysseyi 34hs-1 = NBRC 100172</name>
    <dbReference type="NCBI Taxonomy" id="1220589"/>
    <lineage>
        <taxon>Bacteria</taxon>
        <taxon>Bacillati</taxon>
        <taxon>Bacillota</taxon>
        <taxon>Bacilli</taxon>
        <taxon>Bacillales</taxon>
        <taxon>Bacillaceae</taxon>
        <taxon>Lysinibacillus</taxon>
    </lineage>
</organism>
<dbReference type="Pfam" id="PF10782">
    <property type="entry name" value="zf-C2HCIx2C"/>
    <property type="match status" value="1"/>
</dbReference>
<dbReference type="STRING" id="1220589.CD32_20475"/>
<dbReference type="OrthoDB" id="2454446at2"/>
<name>A0A0A3J3V2_9BACI</name>
<dbReference type="EMBL" id="JPVP01000060">
    <property type="protein sequence ID" value="KGR81722.1"/>
    <property type="molecule type" value="Genomic_DNA"/>
</dbReference>
<comment type="caution">
    <text evidence="1">The sequence shown here is derived from an EMBL/GenBank/DDBJ whole genome shotgun (WGS) entry which is preliminary data.</text>
</comment>
<dbReference type="eggNOG" id="ENOG50331EA">
    <property type="taxonomic scope" value="Bacteria"/>
</dbReference>
<evidence type="ECO:0000313" key="1">
    <source>
        <dbReference type="EMBL" id="KGR81722.1"/>
    </source>
</evidence>
<protein>
    <recommendedName>
        <fullName evidence="3">Zinc-finger domain-containing protein</fullName>
    </recommendedName>
</protein>
<evidence type="ECO:0008006" key="3">
    <source>
        <dbReference type="Google" id="ProtNLM"/>
    </source>
</evidence>
<dbReference type="InterPro" id="IPR019718">
    <property type="entry name" value="DUF2602"/>
</dbReference>
<evidence type="ECO:0000313" key="2">
    <source>
        <dbReference type="Proteomes" id="UP000030437"/>
    </source>
</evidence>
<reference evidence="1 2" key="1">
    <citation type="submission" date="2014-02" db="EMBL/GenBank/DDBJ databases">
        <title>Draft genome sequence of Lysinibacillus odysseyi NBRC 100172.</title>
        <authorList>
            <person name="Zhang F."/>
            <person name="Wang G."/>
            <person name="Zhang L."/>
        </authorList>
    </citation>
    <scope>NUCLEOTIDE SEQUENCE [LARGE SCALE GENOMIC DNA]</scope>
    <source>
        <strain evidence="1 2">NBRC 100172</strain>
    </source>
</reference>